<evidence type="ECO:0000256" key="9">
    <source>
        <dbReference type="ARBA" id="ARBA00026227"/>
    </source>
</evidence>
<dbReference type="GO" id="GO:0016973">
    <property type="term" value="P:poly(A)+ mRNA export from nucleus"/>
    <property type="evidence" value="ECO:0007669"/>
    <property type="project" value="InterPro"/>
</dbReference>
<comment type="similarity">
    <text evidence="2">Belongs to the GLE1 family.</text>
</comment>
<feature type="region of interest" description="Disordered" evidence="11">
    <location>
        <begin position="53"/>
        <end position="85"/>
    </location>
</feature>
<dbReference type="PANTHER" id="PTHR12960:SF0">
    <property type="entry name" value="MRNA EXPORT FACTOR GLE1"/>
    <property type="match status" value="1"/>
</dbReference>
<evidence type="ECO:0000256" key="8">
    <source>
        <dbReference type="ARBA" id="ARBA00023242"/>
    </source>
</evidence>
<dbReference type="Gene3D" id="1.25.40.510">
    <property type="entry name" value="GLE1-like"/>
    <property type="match status" value="1"/>
</dbReference>
<sequence>MQIVLEKEKFASTVLQVQKNAEAKHEMDRKLDNGPLDSYLAVMQRDFELKSELEERRRRYEASREEARRKKARGEASRSAEEERKIAEVAEKEAKGAADKMPKENLRKSAANAKTGIMGQKKDSAATFPNIQLSTSAANVPKKVQAAVKAAENALELEKRRLQEYKELEDRNQSVTLTSEKEFRSKEREIVRQIKQITGSVGAVRSKAIELLKIFNDPTYPQSFTVALFAKKVPAVMDCLLAEFHKACIYTVPKHITYSKSAFGTKEAYFKAIGYRHENGKLETTEHYLERLGSLMKIYGAVVQTNPHGVQNMHGLEEGWAWLARLLNNLLANVYPAVALEAFLRFLQALDRSDPKINAVIARLQDYIESNAFLKKPEGWEPKGCLLSSNFVPGPDLQ</sequence>
<keyword evidence="6" id="KW-0811">Translocation</keyword>
<keyword evidence="3" id="KW-0813">Transport</keyword>
<dbReference type="GO" id="GO:0015031">
    <property type="term" value="P:protein transport"/>
    <property type="evidence" value="ECO:0007669"/>
    <property type="project" value="UniProtKB-KW"/>
</dbReference>
<evidence type="ECO:0000313" key="12">
    <source>
        <dbReference type="EMBL" id="KAJ8449951.1"/>
    </source>
</evidence>
<dbReference type="InterPro" id="IPR038506">
    <property type="entry name" value="GLE1-like_sf"/>
</dbReference>
<keyword evidence="7" id="KW-0906">Nuclear pore complex</keyword>
<keyword evidence="4" id="KW-0509">mRNA transport</keyword>
<accession>A0A9Q1KS85</accession>
<keyword evidence="8" id="KW-0539">Nucleus</keyword>
<evidence type="ECO:0000256" key="2">
    <source>
        <dbReference type="ARBA" id="ARBA00011056"/>
    </source>
</evidence>
<evidence type="ECO:0000313" key="13">
    <source>
        <dbReference type="Proteomes" id="UP001153076"/>
    </source>
</evidence>
<evidence type="ECO:0000256" key="11">
    <source>
        <dbReference type="SAM" id="MobiDB-lite"/>
    </source>
</evidence>
<dbReference type="GO" id="GO:0000822">
    <property type="term" value="F:inositol hexakisphosphate binding"/>
    <property type="evidence" value="ECO:0007669"/>
    <property type="project" value="TreeGrafter"/>
</dbReference>
<name>A0A9Q1KS85_9CARY</name>
<evidence type="ECO:0000256" key="6">
    <source>
        <dbReference type="ARBA" id="ARBA00023010"/>
    </source>
</evidence>
<reference evidence="12" key="1">
    <citation type="submission" date="2022-04" db="EMBL/GenBank/DDBJ databases">
        <title>Carnegiea gigantea Genome sequencing and assembly v2.</title>
        <authorList>
            <person name="Copetti D."/>
            <person name="Sanderson M.J."/>
            <person name="Burquez A."/>
            <person name="Wojciechowski M.F."/>
        </authorList>
    </citation>
    <scope>NUCLEOTIDE SEQUENCE</scope>
    <source>
        <strain evidence="12">SGP5-SGP5p</strain>
        <tissue evidence="12">Aerial part</tissue>
    </source>
</reference>
<evidence type="ECO:0000256" key="5">
    <source>
        <dbReference type="ARBA" id="ARBA00022927"/>
    </source>
</evidence>
<evidence type="ECO:0000256" key="7">
    <source>
        <dbReference type="ARBA" id="ARBA00023132"/>
    </source>
</evidence>
<dbReference type="Pfam" id="PF07817">
    <property type="entry name" value="GLE1"/>
    <property type="match status" value="1"/>
</dbReference>
<keyword evidence="13" id="KW-1185">Reference proteome</keyword>
<evidence type="ECO:0000256" key="10">
    <source>
        <dbReference type="ARBA" id="ARBA00029983"/>
    </source>
</evidence>
<gene>
    <name evidence="12" type="ORF">Cgig2_029313</name>
</gene>
<dbReference type="InterPro" id="IPR012476">
    <property type="entry name" value="GLE1"/>
</dbReference>
<evidence type="ECO:0000256" key="4">
    <source>
        <dbReference type="ARBA" id="ARBA00022816"/>
    </source>
</evidence>
<dbReference type="AlphaFoldDB" id="A0A9Q1KS85"/>
<dbReference type="GO" id="GO:0031369">
    <property type="term" value="F:translation initiation factor binding"/>
    <property type="evidence" value="ECO:0007669"/>
    <property type="project" value="TreeGrafter"/>
</dbReference>
<protein>
    <recommendedName>
        <fullName evidence="9">mRNA export factor GLE1</fullName>
    </recommendedName>
    <alternativeName>
        <fullName evidence="10">Nucleoporin GLE1</fullName>
    </alternativeName>
</protein>
<dbReference type="EMBL" id="JAKOGI010000018">
    <property type="protein sequence ID" value="KAJ8449951.1"/>
    <property type="molecule type" value="Genomic_DNA"/>
</dbReference>
<dbReference type="GO" id="GO:0005737">
    <property type="term" value="C:cytoplasm"/>
    <property type="evidence" value="ECO:0007669"/>
    <property type="project" value="TreeGrafter"/>
</dbReference>
<proteinExistence type="inferred from homology"/>
<comment type="caution">
    <text evidence="12">The sequence shown here is derived from an EMBL/GenBank/DDBJ whole genome shotgun (WGS) entry which is preliminary data.</text>
</comment>
<organism evidence="12 13">
    <name type="scientific">Carnegiea gigantea</name>
    <dbReference type="NCBI Taxonomy" id="171969"/>
    <lineage>
        <taxon>Eukaryota</taxon>
        <taxon>Viridiplantae</taxon>
        <taxon>Streptophyta</taxon>
        <taxon>Embryophyta</taxon>
        <taxon>Tracheophyta</taxon>
        <taxon>Spermatophyta</taxon>
        <taxon>Magnoliopsida</taxon>
        <taxon>eudicotyledons</taxon>
        <taxon>Gunneridae</taxon>
        <taxon>Pentapetalae</taxon>
        <taxon>Caryophyllales</taxon>
        <taxon>Cactineae</taxon>
        <taxon>Cactaceae</taxon>
        <taxon>Cactoideae</taxon>
        <taxon>Echinocereeae</taxon>
        <taxon>Carnegiea</taxon>
    </lineage>
</organism>
<comment type="subcellular location">
    <subcellularLocation>
        <location evidence="1">Nucleus</location>
        <location evidence="1">Nuclear pore complex</location>
    </subcellularLocation>
</comment>
<dbReference type="GO" id="GO:0005543">
    <property type="term" value="F:phospholipid binding"/>
    <property type="evidence" value="ECO:0007669"/>
    <property type="project" value="TreeGrafter"/>
</dbReference>
<dbReference type="OrthoDB" id="420884at2759"/>
<dbReference type="Proteomes" id="UP001153076">
    <property type="component" value="Unassembled WGS sequence"/>
</dbReference>
<dbReference type="PANTHER" id="PTHR12960">
    <property type="entry name" value="GLE-1-RELATED"/>
    <property type="match status" value="1"/>
</dbReference>
<evidence type="ECO:0000256" key="3">
    <source>
        <dbReference type="ARBA" id="ARBA00022448"/>
    </source>
</evidence>
<evidence type="ECO:0000256" key="1">
    <source>
        <dbReference type="ARBA" id="ARBA00004567"/>
    </source>
</evidence>
<keyword evidence="5" id="KW-0653">Protein transport</keyword>
<dbReference type="GO" id="GO:0044614">
    <property type="term" value="C:nuclear pore cytoplasmic filaments"/>
    <property type="evidence" value="ECO:0007669"/>
    <property type="project" value="TreeGrafter"/>
</dbReference>